<dbReference type="Gene3D" id="1.25.40.20">
    <property type="entry name" value="Ankyrin repeat-containing domain"/>
    <property type="match status" value="1"/>
</dbReference>
<dbReference type="PROSITE" id="PS51192">
    <property type="entry name" value="HELICASE_ATP_BIND_1"/>
    <property type="match status" value="1"/>
</dbReference>
<name>A0AAW2HQD4_9NEOP</name>
<dbReference type="Gene3D" id="3.40.50.300">
    <property type="entry name" value="P-loop containing nucleotide triphosphate hydrolases"/>
    <property type="match status" value="2"/>
</dbReference>
<evidence type="ECO:0000256" key="9">
    <source>
        <dbReference type="PROSITE-ProRule" id="PRU00023"/>
    </source>
</evidence>
<evidence type="ECO:0000256" key="1">
    <source>
        <dbReference type="ARBA" id="ARBA00004123"/>
    </source>
</evidence>
<evidence type="ECO:0000256" key="6">
    <source>
        <dbReference type="ARBA" id="ARBA00022840"/>
    </source>
</evidence>
<keyword evidence="7" id="KW-0694">RNA-binding</keyword>
<gene>
    <name evidence="15" type="ORF">PYX00_008692</name>
</gene>
<dbReference type="PROSITE" id="PS51061">
    <property type="entry name" value="R3H"/>
    <property type="match status" value="1"/>
</dbReference>
<comment type="subcellular location">
    <subcellularLocation>
        <location evidence="1">Nucleus</location>
    </subcellularLocation>
</comment>
<feature type="region of interest" description="Disordered" evidence="10">
    <location>
        <begin position="1034"/>
        <end position="1055"/>
    </location>
</feature>
<evidence type="ECO:0000259" key="14">
    <source>
        <dbReference type="PROSITE" id="PS51194"/>
    </source>
</evidence>
<dbReference type="Pfam" id="PF00271">
    <property type="entry name" value="Helicase_C"/>
    <property type="match status" value="1"/>
</dbReference>
<evidence type="ECO:0008006" key="16">
    <source>
        <dbReference type="Google" id="ProtNLM"/>
    </source>
</evidence>
<dbReference type="InterPro" id="IPR014001">
    <property type="entry name" value="Helicase_ATP-bd"/>
</dbReference>
<evidence type="ECO:0000256" key="7">
    <source>
        <dbReference type="ARBA" id="ARBA00022884"/>
    </source>
</evidence>
<keyword evidence="6" id="KW-0067">ATP-binding</keyword>
<dbReference type="SUPFAM" id="SSF82708">
    <property type="entry name" value="R3H domain"/>
    <property type="match status" value="1"/>
</dbReference>
<dbReference type="InterPro" id="IPR036867">
    <property type="entry name" value="R3H_dom_sf"/>
</dbReference>
<keyword evidence="3" id="KW-0547">Nucleotide-binding</keyword>
<dbReference type="FunFam" id="3.40.50.300:FF:000284">
    <property type="entry name" value="probable ATP-dependent RNA helicase YTHDC2"/>
    <property type="match status" value="1"/>
</dbReference>
<dbReference type="FunFam" id="3.30.1370.50:FF:000002">
    <property type="entry name" value="Immunoglobulin mu DNA-binding protein 2"/>
    <property type="match status" value="1"/>
</dbReference>
<dbReference type="SUPFAM" id="SSF48403">
    <property type="entry name" value="Ankyrin repeat"/>
    <property type="match status" value="1"/>
</dbReference>
<dbReference type="GO" id="GO:0005524">
    <property type="term" value="F:ATP binding"/>
    <property type="evidence" value="ECO:0007669"/>
    <property type="project" value="UniProtKB-KW"/>
</dbReference>
<evidence type="ECO:0000256" key="4">
    <source>
        <dbReference type="ARBA" id="ARBA00022801"/>
    </source>
</evidence>
<keyword evidence="9" id="KW-0040">ANK repeat</keyword>
<feature type="repeat" description="ANK" evidence="9">
    <location>
        <begin position="462"/>
        <end position="494"/>
    </location>
</feature>
<dbReference type="Pfam" id="PF21010">
    <property type="entry name" value="HA2_C"/>
    <property type="match status" value="1"/>
</dbReference>
<dbReference type="Pfam" id="PF07717">
    <property type="entry name" value="OB_NTP_bind"/>
    <property type="match status" value="1"/>
</dbReference>
<feature type="domain" description="Helicase ATP-binding" evidence="13">
    <location>
        <begin position="174"/>
        <end position="340"/>
    </location>
</feature>
<evidence type="ECO:0000256" key="3">
    <source>
        <dbReference type="ARBA" id="ARBA00022741"/>
    </source>
</evidence>
<organism evidence="15">
    <name type="scientific">Menopon gallinae</name>
    <name type="common">poultry shaft louse</name>
    <dbReference type="NCBI Taxonomy" id="328185"/>
    <lineage>
        <taxon>Eukaryota</taxon>
        <taxon>Metazoa</taxon>
        <taxon>Ecdysozoa</taxon>
        <taxon>Arthropoda</taxon>
        <taxon>Hexapoda</taxon>
        <taxon>Insecta</taxon>
        <taxon>Pterygota</taxon>
        <taxon>Neoptera</taxon>
        <taxon>Paraneoptera</taxon>
        <taxon>Psocodea</taxon>
        <taxon>Troctomorpha</taxon>
        <taxon>Phthiraptera</taxon>
        <taxon>Amblycera</taxon>
        <taxon>Menoponidae</taxon>
        <taxon>Menopon</taxon>
    </lineage>
</organism>
<dbReference type="Pfam" id="PF04146">
    <property type="entry name" value="YTH"/>
    <property type="match status" value="1"/>
</dbReference>
<evidence type="ECO:0000259" key="11">
    <source>
        <dbReference type="PROSITE" id="PS50882"/>
    </source>
</evidence>
<dbReference type="SMART" id="SM00490">
    <property type="entry name" value="HELICc"/>
    <property type="match status" value="1"/>
</dbReference>
<reference evidence="15" key="1">
    <citation type="journal article" date="2024" name="Gigascience">
        <title>Chromosome-level genome of the poultry shaft louse Menopon gallinae provides insight into the host-switching and adaptive evolution of parasitic lice.</title>
        <authorList>
            <person name="Xu Y."/>
            <person name="Ma L."/>
            <person name="Liu S."/>
            <person name="Liang Y."/>
            <person name="Liu Q."/>
            <person name="He Z."/>
            <person name="Tian L."/>
            <person name="Duan Y."/>
            <person name="Cai W."/>
            <person name="Li H."/>
            <person name="Song F."/>
        </authorList>
    </citation>
    <scope>NUCLEOTIDE SEQUENCE</scope>
    <source>
        <strain evidence="15">Cailab_2023a</strain>
    </source>
</reference>
<protein>
    <recommendedName>
        <fullName evidence="16">RNA helicase</fullName>
    </recommendedName>
</protein>
<dbReference type="CDD" id="cd18791">
    <property type="entry name" value="SF2_C_RHA"/>
    <property type="match status" value="1"/>
</dbReference>
<keyword evidence="8" id="KW-0539">Nucleus</keyword>
<comment type="similarity">
    <text evidence="2">Belongs to the DEAD box helicase family. DEAH subfamily.</text>
</comment>
<dbReference type="FunFam" id="1.20.120.1080:FF:000008">
    <property type="entry name" value="probable ATP-dependent RNA helicase YTHDC2"/>
    <property type="match status" value="1"/>
</dbReference>
<evidence type="ECO:0000313" key="15">
    <source>
        <dbReference type="EMBL" id="KAL0271676.1"/>
    </source>
</evidence>
<dbReference type="SUPFAM" id="SSF52540">
    <property type="entry name" value="P-loop containing nucleoside triphosphate hydrolases"/>
    <property type="match status" value="2"/>
</dbReference>
<dbReference type="Gene3D" id="1.20.120.1080">
    <property type="match status" value="1"/>
</dbReference>
<dbReference type="PANTHER" id="PTHR18934:SF213">
    <property type="entry name" value="3'-5' RNA HELICASE YTHDC2"/>
    <property type="match status" value="1"/>
</dbReference>
<evidence type="ECO:0000259" key="13">
    <source>
        <dbReference type="PROSITE" id="PS51192"/>
    </source>
</evidence>
<dbReference type="InterPro" id="IPR001374">
    <property type="entry name" value="R3H_dom"/>
</dbReference>
<dbReference type="InterPro" id="IPR011709">
    <property type="entry name" value="DEAD-box_helicase_OB_fold"/>
</dbReference>
<dbReference type="Pfam" id="PF01424">
    <property type="entry name" value="R3H"/>
    <property type="match status" value="1"/>
</dbReference>
<feature type="region of interest" description="Disordered" evidence="10">
    <location>
        <begin position="1162"/>
        <end position="1190"/>
    </location>
</feature>
<dbReference type="PROSITE" id="PS51194">
    <property type="entry name" value="HELICASE_CTER"/>
    <property type="match status" value="1"/>
</dbReference>
<feature type="compositionally biased region" description="Acidic residues" evidence="10">
    <location>
        <begin position="1039"/>
        <end position="1050"/>
    </location>
</feature>
<dbReference type="PANTHER" id="PTHR18934">
    <property type="entry name" value="ATP-DEPENDENT RNA HELICASE"/>
    <property type="match status" value="1"/>
</dbReference>
<dbReference type="PROSITE" id="PS50088">
    <property type="entry name" value="ANK_REPEAT"/>
    <property type="match status" value="1"/>
</dbReference>
<keyword evidence="5" id="KW-0347">Helicase</keyword>
<dbReference type="GO" id="GO:0005634">
    <property type="term" value="C:nucleus"/>
    <property type="evidence" value="ECO:0007669"/>
    <property type="project" value="UniProtKB-SubCell"/>
</dbReference>
<accession>A0AAW2HQD4</accession>
<dbReference type="Pfam" id="PF26026">
    <property type="entry name" value="RNA_hel_CTD"/>
    <property type="match status" value="1"/>
</dbReference>
<dbReference type="GO" id="GO:0003677">
    <property type="term" value="F:DNA binding"/>
    <property type="evidence" value="ECO:0007669"/>
    <property type="project" value="UniProtKB-ARBA"/>
</dbReference>
<dbReference type="InterPro" id="IPR027417">
    <property type="entry name" value="P-loop_NTPase"/>
</dbReference>
<dbReference type="PROSITE" id="PS50882">
    <property type="entry name" value="YTH"/>
    <property type="match status" value="1"/>
</dbReference>
<dbReference type="PROSITE" id="PS50297">
    <property type="entry name" value="ANK_REP_REGION"/>
    <property type="match status" value="1"/>
</dbReference>
<dbReference type="InterPro" id="IPR059023">
    <property type="entry name" value="RNA_hel_CTD"/>
</dbReference>
<dbReference type="InterPro" id="IPR007275">
    <property type="entry name" value="YTH_domain"/>
</dbReference>
<dbReference type="InterPro" id="IPR036770">
    <property type="entry name" value="Ankyrin_rpt-contain_sf"/>
</dbReference>
<evidence type="ECO:0000256" key="8">
    <source>
        <dbReference type="ARBA" id="ARBA00023242"/>
    </source>
</evidence>
<dbReference type="InterPro" id="IPR001650">
    <property type="entry name" value="Helicase_C-like"/>
</dbReference>
<feature type="domain" description="R3H" evidence="12">
    <location>
        <begin position="15"/>
        <end position="78"/>
    </location>
</feature>
<feature type="compositionally biased region" description="Basic and acidic residues" evidence="10">
    <location>
        <begin position="1178"/>
        <end position="1190"/>
    </location>
</feature>
<keyword evidence="4" id="KW-0378">Hydrolase</keyword>
<comment type="caution">
    <text evidence="15">The sequence shown here is derived from an EMBL/GenBank/DDBJ whole genome shotgun (WGS) entry which is preliminary data.</text>
</comment>
<dbReference type="Gene3D" id="3.10.590.10">
    <property type="entry name" value="ph1033 like domains"/>
    <property type="match status" value="1"/>
</dbReference>
<dbReference type="SMART" id="SM00847">
    <property type="entry name" value="HA2"/>
    <property type="match status" value="1"/>
</dbReference>
<sequence>MPKKKNSQNLPRVSEDVRIAVDVAIKNFLVSELTEMEFPSSLTAEERAYIHKLAYSAGLHSKSRGRKANRYITVYKREGSTIVQADAQFQLSPSSRQIIQSLLNKYPLSNKERQDLLPQTDRDRIMNPDLKEMNKSLGRLPAGIAQIPPAPGYIEEIQQFKQNLPIWPYRDEIIRTISNNQVCIIEGETGSGKTTQVPQFILENCRLLNKPCRVIVTEPRRIAAVSVCERVCLERDEKVGQNIGYQIRLESRISPKTVVTFCTSGVLLRTLMCGESTMGNVTHIVVDEVHERDRYCDFLLIALRDLLTKFRNLHLILMSATLNSETFSKYFMNCPVISVPGRQFPVKEYFLEDVLKLTGYMSEKMLEVRRKLKAKNSQKKQLEIWKASISNLASTSEEISSGLTVEKVDVPQEKSELEPWLIEEMDNAISEAFLNGTEESMMQLLHIILSENVSPDYQHSKTSVTPLMVAAVRNSLNMIEQLLTLGANIWIKASNDLTAIDWANFLNHKEAAELIQSYHDQSVRPFDDPSVIPKETSLSDEDQELLEIYQNSFNDDNTDINLLMSLLTHIHCTKPKGAILVFLAGYHEIVSIRERILSEDKKLSEHMKYVVYILHSSMQTGDQRKVFKPTAYNVRKIILSTNIAETSLTIDDVIYVIDSGKVREKTFDAINTVCSLTTCWISRDQAQQRKGRAGRSQPGICYHLFSSFRYNKLDAHSTPEILRVPLQDLCLHSKLLAPSNTPIADFLSRAIDPPPFLVTRNAVQFLKTIDVLDSWEDLTELGVHVLDLPVEPRLAKMLMYSCVLKCLDPVLTIVCCLTYKEPFILPAQPAQKCALKLARKKFSANTFSDHMVLLRAFQGWQQARNSGWERAFCEKNFISAPTMDMVTGIRAQLLAQLRASGFIRSRSPGDIRDLNSNSENWAVVKAALCAGIYPNLARVDREQAVMRTKKEWKVAFHPSSALRNIPKDAKMSVAQSLTAGVESLPTDWIMFDELNRTGRLCFMKTCTLVSPITVAIFSGPARLPLESVIEAEDYRPDDFAEPDSDSEVEEKSEQQTSTLKIDDWVLFKVDTKAAHLALQLRQKWHSLFLRRMKAPGKLWTQSDEAIVKTIVSVLTAEEQALNLTQPPGVGQRPRPCNIDHGRDEEYYSSSQNLLFSNEGRSNKKLGNIAPNQPNKMAEGFDPKYLTDDPSGSERTKYFIIKAQSFKAIENSIAKETWTFSPMTERRLTRALKDGKEVILIFSVQGSGYFQGIAKLINADSHPNSCNQMKLQWIKRGNISFQATRFLLNPLNQNKRVQTSRDGQEIEASVGAVLCSLWDKAPSGGKSNVPEDGGVRPIRGFVPHPGCDFQIVQRNQK</sequence>
<feature type="domain" description="Helicase C-terminal" evidence="14">
    <location>
        <begin position="565"/>
        <end position="737"/>
    </location>
</feature>
<dbReference type="SMART" id="SM00393">
    <property type="entry name" value="R3H"/>
    <property type="match status" value="1"/>
</dbReference>
<dbReference type="InterPro" id="IPR007502">
    <property type="entry name" value="Helicase-assoc_dom"/>
</dbReference>
<evidence type="ECO:0000256" key="2">
    <source>
        <dbReference type="ARBA" id="ARBA00008792"/>
    </source>
</evidence>
<dbReference type="InterPro" id="IPR011545">
    <property type="entry name" value="DEAD/DEAH_box_helicase_dom"/>
</dbReference>
<dbReference type="SMART" id="SM00487">
    <property type="entry name" value="DEXDc"/>
    <property type="match status" value="1"/>
</dbReference>
<feature type="domain" description="YTH" evidence="11">
    <location>
        <begin position="1195"/>
        <end position="1317"/>
    </location>
</feature>
<dbReference type="Gene3D" id="3.30.1370.50">
    <property type="entry name" value="R3H-like domain"/>
    <property type="match status" value="1"/>
</dbReference>
<dbReference type="Pfam" id="PF00270">
    <property type="entry name" value="DEAD"/>
    <property type="match status" value="1"/>
</dbReference>
<evidence type="ECO:0000256" key="5">
    <source>
        <dbReference type="ARBA" id="ARBA00022806"/>
    </source>
</evidence>
<dbReference type="GO" id="GO:0004386">
    <property type="term" value="F:helicase activity"/>
    <property type="evidence" value="ECO:0007669"/>
    <property type="project" value="UniProtKB-KW"/>
</dbReference>
<evidence type="ECO:0000259" key="12">
    <source>
        <dbReference type="PROSITE" id="PS51061"/>
    </source>
</evidence>
<dbReference type="EMBL" id="JARGDH010000004">
    <property type="protein sequence ID" value="KAL0271676.1"/>
    <property type="molecule type" value="Genomic_DNA"/>
</dbReference>
<proteinExistence type="inferred from homology"/>
<dbReference type="InterPro" id="IPR002110">
    <property type="entry name" value="Ankyrin_rpt"/>
</dbReference>
<evidence type="ECO:0000256" key="10">
    <source>
        <dbReference type="SAM" id="MobiDB-lite"/>
    </source>
</evidence>
<dbReference type="GO" id="GO:0016787">
    <property type="term" value="F:hydrolase activity"/>
    <property type="evidence" value="ECO:0007669"/>
    <property type="project" value="UniProtKB-KW"/>
</dbReference>
<dbReference type="GO" id="GO:0003723">
    <property type="term" value="F:RNA binding"/>
    <property type="evidence" value="ECO:0007669"/>
    <property type="project" value="UniProtKB-KW"/>
</dbReference>
<dbReference type="CDD" id="cd21134">
    <property type="entry name" value="YTH"/>
    <property type="match status" value="1"/>
</dbReference>